<keyword evidence="8 13" id="KW-0479">Metal-binding</keyword>
<comment type="similarity">
    <text evidence="6 11">Belongs to the ribulose-phosphate 3-epimerase family.</text>
</comment>
<comment type="cofactor">
    <cofactor evidence="3">
        <name>Co(2+)</name>
        <dbReference type="ChEBI" id="CHEBI:48828"/>
    </cofactor>
</comment>
<feature type="binding site" evidence="13">
    <location>
        <position position="34"/>
    </location>
    <ligand>
        <name>a divalent metal cation</name>
        <dbReference type="ChEBI" id="CHEBI:60240"/>
    </ligand>
</feature>
<dbReference type="EC" id="5.1.3.1" evidence="7 10"/>
<dbReference type="CDD" id="cd00429">
    <property type="entry name" value="RPE"/>
    <property type="match status" value="1"/>
</dbReference>
<dbReference type="AlphaFoldDB" id="A0A7X1C8F0"/>
<evidence type="ECO:0000256" key="10">
    <source>
        <dbReference type="NCBIfam" id="TIGR01163"/>
    </source>
</evidence>
<dbReference type="Gene3D" id="3.20.20.70">
    <property type="entry name" value="Aldolase class I"/>
    <property type="match status" value="1"/>
</dbReference>
<comment type="cofactor">
    <cofactor evidence="5">
        <name>Fe(2+)</name>
        <dbReference type="ChEBI" id="CHEBI:29033"/>
    </cofactor>
</comment>
<evidence type="ECO:0000256" key="11">
    <source>
        <dbReference type="PIRNR" id="PIRNR001461"/>
    </source>
</evidence>
<feature type="binding site" evidence="13">
    <location>
        <position position="36"/>
    </location>
    <ligand>
        <name>a divalent metal cation</name>
        <dbReference type="ChEBI" id="CHEBI:60240"/>
    </ligand>
</feature>
<reference evidence="15 16" key="1">
    <citation type="submission" date="2020-03" db="EMBL/GenBank/DDBJ databases">
        <title>Soil Listeria distribution.</title>
        <authorList>
            <person name="Liao J."/>
            <person name="Wiedmann M."/>
        </authorList>
    </citation>
    <scope>NUCLEOTIDE SEQUENCE [LARGE SCALE GENOMIC DNA]</scope>
    <source>
        <strain evidence="15 16">FSL L7-1554</strain>
    </source>
</reference>
<evidence type="ECO:0000256" key="4">
    <source>
        <dbReference type="ARBA" id="ARBA00001947"/>
    </source>
</evidence>
<dbReference type="PANTHER" id="PTHR11749">
    <property type="entry name" value="RIBULOSE-5-PHOSPHATE-3-EPIMERASE"/>
    <property type="match status" value="1"/>
</dbReference>
<dbReference type="GO" id="GO:0006098">
    <property type="term" value="P:pentose-phosphate shunt"/>
    <property type="evidence" value="ECO:0007669"/>
    <property type="project" value="UniProtKB-UniRule"/>
</dbReference>
<name>A0A7X1C8F0_9LIST</name>
<organism evidence="15 16">
    <name type="scientific">Listeria immobilis</name>
    <dbReference type="NCBI Taxonomy" id="2713502"/>
    <lineage>
        <taxon>Bacteria</taxon>
        <taxon>Bacillati</taxon>
        <taxon>Bacillota</taxon>
        <taxon>Bacilli</taxon>
        <taxon>Bacillales</taxon>
        <taxon>Listeriaceae</taxon>
        <taxon>Listeria</taxon>
    </lineage>
</organism>
<dbReference type="InterPro" id="IPR000056">
    <property type="entry name" value="Ribul_P_3_epim-like"/>
</dbReference>
<keyword evidence="13" id="KW-0170">Cobalt</keyword>
<dbReference type="FunFam" id="3.20.20.70:FF:000004">
    <property type="entry name" value="Ribulose-phosphate 3-epimerase"/>
    <property type="match status" value="1"/>
</dbReference>
<dbReference type="GO" id="GO:0004750">
    <property type="term" value="F:D-ribulose-phosphate 3-epimerase activity"/>
    <property type="evidence" value="ECO:0007669"/>
    <property type="project" value="UniProtKB-UniRule"/>
</dbReference>
<feature type="binding site" evidence="14">
    <location>
        <begin position="143"/>
        <end position="146"/>
    </location>
    <ligand>
        <name>substrate</name>
    </ligand>
</feature>
<gene>
    <name evidence="15" type="primary">rpe</name>
    <name evidence="15" type="ORF">HCJ38_02650</name>
</gene>
<accession>A0A7X1C8F0</accession>
<dbReference type="InterPro" id="IPR011060">
    <property type="entry name" value="RibuloseP-bd_barrel"/>
</dbReference>
<dbReference type="RefSeq" id="WP_185380565.1">
    <property type="nucleotide sequence ID" value="NZ_JAASTW010000002.1"/>
</dbReference>
<feature type="binding site" evidence="14">
    <location>
        <position position="9"/>
    </location>
    <ligand>
        <name>substrate</name>
    </ligand>
</feature>
<comment type="cofactor">
    <cofactor evidence="4">
        <name>Zn(2+)</name>
        <dbReference type="ChEBI" id="CHEBI:29105"/>
    </cofactor>
</comment>
<keyword evidence="9 11" id="KW-0413">Isomerase</keyword>
<dbReference type="EMBL" id="JAASTW010000002">
    <property type="protein sequence ID" value="MBC1487925.1"/>
    <property type="molecule type" value="Genomic_DNA"/>
</dbReference>
<evidence type="ECO:0000313" key="15">
    <source>
        <dbReference type="EMBL" id="MBC1487925.1"/>
    </source>
</evidence>
<evidence type="ECO:0000256" key="1">
    <source>
        <dbReference type="ARBA" id="ARBA00001782"/>
    </source>
</evidence>
<feature type="binding site" evidence="13">
    <location>
        <position position="174"/>
    </location>
    <ligand>
        <name>a divalent metal cation</name>
        <dbReference type="ChEBI" id="CHEBI:60240"/>
    </ligand>
</feature>
<dbReference type="InterPro" id="IPR013785">
    <property type="entry name" value="Aldolase_TIM"/>
</dbReference>
<keyword evidence="13" id="KW-0862">Zinc</keyword>
<comment type="cofactor">
    <cofactor evidence="13">
        <name>a divalent metal cation</name>
        <dbReference type="ChEBI" id="CHEBI:60240"/>
    </cofactor>
    <text evidence="13">Binds 1 divalent metal cation per subunit.</text>
</comment>
<feature type="active site" description="Proton donor" evidence="12">
    <location>
        <position position="174"/>
    </location>
</feature>
<evidence type="ECO:0000256" key="13">
    <source>
        <dbReference type="PIRSR" id="PIRSR001461-2"/>
    </source>
</evidence>
<evidence type="ECO:0000256" key="2">
    <source>
        <dbReference type="ARBA" id="ARBA00001936"/>
    </source>
</evidence>
<dbReference type="Pfam" id="PF00834">
    <property type="entry name" value="Ribul_P_3_epim"/>
    <property type="match status" value="1"/>
</dbReference>
<dbReference type="GO" id="GO:0046872">
    <property type="term" value="F:metal ion binding"/>
    <property type="evidence" value="ECO:0007669"/>
    <property type="project" value="UniProtKB-KW"/>
</dbReference>
<keyword evidence="11" id="KW-0119">Carbohydrate metabolism</keyword>
<protein>
    <recommendedName>
        <fullName evidence="7 10">Ribulose-phosphate 3-epimerase</fullName>
        <ecNumber evidence="7 10">5.1.3.1</ecNumber>
    </recommendedName>
</protein>
<comment type="cofactor">
    <cofactor evidence="2">
        <name>Mn(2+)</name>
        <dbReference type="ChEBI" id="CHEBI:29035"/>
    </cofactor>
</comment>
<comment type="caution">
    <text evidence="15">The sequence shown here is derived from an EMBL/GenBank/DDBJ whole genome shotgun (WGS) entry which is preliminary data.</text>
</comment>
<dbReference type="SUPFAM" id="SSF51366">
    <property type="entry name" value="Ribulose-phoshate binding barrel"/>
    <property type="match status" value="1"/>
</dbReference>
<feature type="active site" description="Proton acceptor" evidence="12">
    <location>
        <position position="36"/>
    </location>
</feature>
<proteinExistence type="inferred from homology"/>
<evidence type="ECO:0000256" key="7">
    <source>
        <dbReference type="ARBA" id="ARBA00013188"/>
    </source>
</evidence>
<evidence type="ECO:0000313" key="16">
    <source>
        <dbReference type="Proteomes" id="UP000561617"/>
    </source>
</evidence>
<dbReference type="NCBIfam" id="NF004076">
    <property type="entry name" value="PRK05581.1-4"/>
    <property type="match status" value="1"/>
</dbReference>
<dbReference type="PIRSF" id="PIRSF001461">
    <property type="entry name" value="RPE"/>
    <property type="match status" value="1"/>
</dbReference>
<feature type="binding site" evidence="14">
    <location>
        <position position="67"/>
    </location>
    <ligand>
        <name>substrate</name>
    </ligand>
</feature>
<evidence type="ECO:0000256" key="12">
    <source>
        <dbReference type="PIRSR" id="PIRSR001461-1"/>
    </source>
</evidence>
<evidence type="ECO:0000256" key="8">
    <source>
        <dbReference type="ARBA" id="ARBA00022723"/>
    </source>
</evidence>
<dbReference type="GO" id="GO:0005737">
    <property type="term" value="C:cytoplasm"/>
    <property type="evidence" value="ECO:0007669"/>
    <property type="project" value="UniProtKB-ARBA"/>
</dbReference>
<evidence type="ECO:0000256" key="5">
    <source>
        <dbReference type="ARBA" id="ARBA00001954"/>
    </source>
</evidence>
<keyword evidence="13" id="KW-0464">Manganese</keyword>
<dbReference type="GO" id="GO:0005975">
    <property type="term" value="P:carbohydrate metabolic process"/>
    <property type="evidence" value="ECO:0007669"/>
    <property type="project" value="InterPro"/>
</dbReference>
<evidence type="ECO:0000256" key="14">
    <source>
        <dbReference type="PIRSR" id="PIRSR001461-3"/>
    </source>
</evidence>
<comment type="catalytic activity">
    <reaction evidence="1 11">
        <text>D-ribulose 5-phosphate = D-xylulose 5-phosphate</text>
        <dbReference type="Rhea" id="RHEA:13677"/>
        <dbReference type="ChEBI" id="CHEBI:57737"/>
        <dbReference type="ChEBI" id="CHEBI:58121"/>
        <dbReference type="EC" id="5.1.3.1"/>
    </reaction>
</comment>
<evidence type="ECO:0000256" key="6">
    <source>
        <dbReference type="ARBA" id="ARBA00009541"/>
    </source>
</evidence>
<dbReference type="Proteomes" id="UP000561617">
    <property type="component" value="Unassembled WGS sequence"/>
</dbReference>
<feature type="binding site" evidence="13">
    <location>
        <position position="67"/>
    </location>
    <ligand>
        <name>a divalent metal cation</name>
        <dbReference type="ChEBI" id="CHEBI:60240"/>
    </ligand>
</feature>
<sequence length="223" mass="24724">MNDKLICPSMMCADFASLKQEVEALDQAGSDIFHIDIMDGQFVPNFGMGLQDFEEIRKQTKKLVDVHLMIRNPGNYVETFADMGADIIYIHPEADTHPARTLDKIRQKGKKAGIAINPGTSIATVKELLPLIDYVMVMTVNPGFAGQAYLDYVDQKISELLTVKQNYSFEIMVDGAIAPNKIAKLSKKGVKGFVLGTSSLFGKSASYQEIIQELKSDKLEELQ</sequence>
<dbReference type="InterPro" id="IPR026019">
    <property type="entry name" value="Ribul_P_3_epim"/>
</dbReference>
<evidence type="ECO:0000256" key="3">
    <source>
        <dbReference type="ARBA" id="ARBA00001941"/>
    </source>
</evidence>
<evidence type="ECO:0000256" key="9">
    <source>
        <dbReference type="ARBA" id="ARBA00023235"/>
    </source>
</evidence>
<dbReference type="NCBIfam" id="TIGR01163">
    <property type="entry name" value="rpe"/>
    <property type="match status" value="1"/>
</dbReference>